<dbReference type="SMART" id="SM01119">
    <property type="entry name" value="D-ser_dehydrat"/>
    <property type="match status" value="1"/>
</dbReference>
<name>A0ABW8NC57_9MICC</name>
<organism evidence="2 3">
    <name type="scientific">Paenarthrobacter histidinolovorans</name>
    <dbReference type="NCBI Taxonomy" id="43664"/>
    <lineage>
        <taxon>Bacteria</taxon>
        <taxon>Bacillati</taxon>
        <taxon>Actinomycetota</taxon>
        <taxon>Actinomycetes</taxon>
        <taxon>Micrococcales</taxon>
        <taxon>Micrococcaceae</taxon>
        <taxon>Paenarthrobacter</taxon>
    </lineage>
</organism>
<dbReference type="InterPro" id="IPR026956">
    <property type="entry name" value="D-ser_dehydrat-like_dom"/>
</dbReference>
<evidence type="ECO:0000313" key="2">
    <source>
        <dbReference type="EMBL" id="MFK4641149.1"/>
    </source>
</evidence>
<sequence>MIRSGAYIIHDDGFYRGISPFSRAGNQPFSAGMYGWARVVSQPEPGLALLDAGKRDLPFDEGLPEPQLIGPVLGGAMEPLPGAAITSVNDQHSFMTFDPETTAVRPGDVVRLGLSHPCTAFDKWTIIPVLADSTPGADQTVVDLIHTFF</sequence>
<gene>
    <name evidence="2" type="ORF">ABIA52_004038</name>
</gene>
<evidence type="ECO:0000259" key="1">
    <source>
        <dbReference type="SMART" id="SM01119"/>
    </source>
</evidence>
<protein>
    <submittedName>
        <fullName evidence="2">D-serine deaminase-like pyridoxal phosphate-dependent protein</fullName>
    </submittedName>
</protein>
<evidence type="ECO:0000313" key="3">
    <source>
        <dbReference type="Proteomes" id="UP001620520"/>
    </source>
</evidence>
<keyword evidence="3" id="KW-1185">Reference proteome</keyword>
<dbReference type="Pfam" id="PF14031">
    <property type="entry name" value="D-ser_dehydrat"/>
    <property type="match status" value="1"/>
</dbReference>
<feature type="domain" description="D-serine dehydratase-like" evidence="1">
    <location>
        <begin position="32"/>
        <end position="131"/>
    </location>
</feature>
<dbReference type="RefSeq" id="WP_404595524.1">
    <property type="nucleotide sequence ID" value="NZ_JBIYEW010000003.1"/>
</dbReference>
<dbReference type="Proteomes" id="UP001620520">
    <property type="component" value="Unassembled WGS sequence"/>
</dbReference>
<accession>A0ABW8NC57</accession>
<comment type="caution">
    <text evidence="2">The sequence shown here is derived from an EMBL/GenBank/DDBJ whole genome shotgun (WGS) entry which is preliminary data.</text>
</comment>
<proteinExistence type="predicted"/>
<dbReference type="Gene3D" id="2.40.37.20">
    <property type="entry name" value="D-serine dehydratase-like domain"/>
    <property type="match status" value="1"/>
</dbReference>
<dbReference type="InterPro" id="IPR042208">
    <property type="entry name" value="D-ser_dehydrat-like_sf"/>
</dbReference>
<reference evidence="2 3" key="1">
    <citation type="submission" date="2024-10" db="EMBL/GenBank/DDBJ databases">
        <title>Novel secondary metabolite-producing bacteria for plant disease control.</title>
        <authorList>
            <person name="Chevrette M."/>
        </authorList>
    </citation>
    <scope>NUCLEOTIDE SEQUENCE [LARGE SCALE GENOMIC DNA]</scope>
    <source>
        <strain evidence="2 3">J30 TE3557</strain>
    </source>
</reference>
<dbReference type="EMBL" id="JBIYEW010000003">
    <property type="protein sequence ID" value="MFK4641149.1"/>
    <property type="molecule type" value="Genomic_DNA"/>
</dbReference>